<dbReference type="GO" id="GO:0003676">
    <property type="term" value="F:nucleic acid binding"/>
    <property type="evidence" value="ECO:0007669"/>
    <property type="project" value="InterPro"/>
</dbReference>
<reference evidence="9 10" key="1">
    <citation type="journal article" date="2020" name="bioRxiv">
        <title>Whole genome comparisons of ergot fungi reveals the divergence and evolution of species within the genus Claviceps are the result of varying mechanisms driving genome evolution and host range expansion.</title>
        <authorList>
            <person name="Wyka S.A."/>
            <person name="Mondo S.J."/>
            <person name="Liu M."/>
            <person name="Dettman J."/>
            <person name="Nalam V."/>
            <person name="Broders K.D."/>
        </authorList>
    </citation>
    <scope>NUCLEOTIDE SEQUENCE [LARGE SCALE GENOMIC DNA]</scope>
    <source>
        <strain evidence="9 10">CCC 1485</strain>
    </source>
</reference>
<dbReference type="Pfam" id="PF00271">
    <property type="entry name" value="Helicase_C"/>
    <property type="match status" value="1"/>
</dbReference>
<evidence type="ECO:0000256" key="6">
    <source>
        <dbReference type="SAM" id="MobiDB-lite"/>
    </source>
</evidence>
<dbReference type="InterPro" id="IPR001650">
    <property type="entry name" value="Helicase_C-like"/>
</dbReference>
<dbReference type="GO" id="GO:0009378">
    <property type="term" value="F:four-way junction helicase activity"/>
    <property type="evidence" value="ECO:0007669"/>
    <property type="project" value="TreeGrafter"/>
</dbReference>
<feature type="compositionally biased region" description="Acidic residues" evidence="6">
    <location>
        <begin position="664"/>
        <end position="673"/>
    </location>
</feature>
<comment type="caution">
    <text evidence="9">The sequence shown here is derived from an EMBL/GenBank/DDBJ whole genome shotgun (WGS) entry which is preliminary data.</text>
</comment>
<dbReference type="GO" id="GO:0005694">
    <property type="term" value="C:chromosome"/>
    <property type="evidence" value="ECO:0007669"/>
    <property type="project" value="TreeGrafter"/>
</dbReference>
<proteinExistence type="inferred from homology"/>
<evidence type="ECO:0000256" key="4">
    <source>
        <dbReference type="ARBA" id="ARBA00034617"/>
    </source>
</evidence>
<feature type="region of interest" description="Disordered" evidence="6">
    <location>
        <begin position="1"/>
        <end position="44"/>
    </location>
</feature>
<feature type="domain" description="Helicase ATP-binding" evidence="7">
    <location>
        <begin position="75"/>
        <end position="231"/>
    </location>
</feature>
<evidence type="ECO:0000313" key="10">
    <source>
        <dbReference type="Proteomes" id="UP000706124"/>
    </source>
</evidence>
<dbReference type="GO" id="GO:0005737">
    <property type="term" value="C:cytoplasm"/>
    <property type="evidence" value="ECO:0007669"/>
    <property type="project" value="TreeGrafter"/>
</dbReference>
<dbReference type="Proteomes" id="UP000706124">
    <property type="component" value="Unassembled WGS sequence"/>
</dbReference>
<dbReference type="InterPro" id="IPR014001">
    <property type="entry name" value="Helicase_ATP-bd"/>
</dbReference>
<dbReference type="InterPro" id="IPR011545">
    <property type="entry name" value="DEAD/DEAH_box_helicase_dom"/>
</dbReference>
<dbReference type="GO" id="GO:0005524">
    <property type="term" value="F:ATP binding"/>
    <property type="evidence" value="ECO:0007669"/>
    <property type="project" value="UniProtKB-KW"/>
</dbReference>
<organism evidence="9 10">
    <name type="scientific">Claviceps pazoutovae</name>
    <dbReference type="NCBI Taxonomy" id="1649127"/>
    <lineage>
        <taxon>Eukaryota</taxon>
        <taxon>Fungi</taxon>
        <taxon>Dikarya</taxon>
        <taxon>Ascomycota</taxon>
        <taxon>Pezizomycotina</taxon>
        <taxon>Sordariomycetes</taxon>
        <taxon>Hypocreomycetidae</taxon>
        <taxon>Hypocreales</taxon>
        <taxon>Clavicipitaceae</taxon>
        <taxon>Claviceps</taxon>
    </lineage>
</organism>
<dbReference type="InterPro" id="IPR027417">
    <property type="entry name" value="P-loop_NTPase"/>
</dbReference>
<evidence type="ECO:0000256" key="2">
    <source>
        <dbReference type="ARBA" id="ARBA00022741"/>
    </source>
</evidence>
<dbReference type="InterPro" id="IPR032284">
    <property type="entry name" value="RecQ_Zn-bd"/>
</dbReference>
<evidence type="ECO:0000259" key="7">
    <source>
        <dbReference type="PROSITE" id="PS51192"/>
    </source>
</evidence>
<name>A0A9P7M3R3_9HYPO</name>
<comment type="catalytic activity">
    <reaction evidence="4">
        <text>Couples ATP hydrolysis with the unwinding of duplex DNA by translocating in the 3'-5' direction.</text>
        <dbReference type="EC" id="5.6.2.4"/>
    </reaction>
</comment>
<dbReference type="GO" id="GO:0000724">
    <property type="term" value="P:double-strand break repair via homologous recombination"/>
    <property type="evidence" value="ECO:0007669"/>
    <property type="project" value="TreeGrafter"/>
</dbReference>
<evidence type="ECO:0000256" key="3">
    <source>
        <dbReference type="ARBA" id="ARBA00022840"/>
    </source>
</evidence>
<keyword evidence="2" id="KW-0547">Nucleotide-binding</keyword>
<evidence type="ECO:0000259" key="8">
    <source>
        <dbReference type="PROSITE" id="PS51194"/>
    </source>
</evidence>
<dbReference type="Pfam" id="PF16124">
    <property type="entry name" value="RecQ_Zn_bind"/>
    <property type="match status" value="1"/>
</dbReference>
<dbReference type="GO" id="GO:0043138">
    <property type="term" value="F:3'-5' DNA helicase activity"/>
    <property type="evidence" value="ECO:0007669"/>
    <property type="project" value="UniProtKB-EC"/>
</dbReference>
<dbReference type="Gene3D" id="3.40.50.300">
    <property type="entry name" value="P-loop containing nucleotide triphosphate hydrolases"/>
    <property type="match status" value="2"/>
</dbReference>
<dbReference type="EC" id="5.6.2.4" evidence="5"/>
<dbReference type="SMART" id="SM00490">
    <property type="entry name" value="HELICc"/>
    <property type="match status" value="1"/>
</dbReference>
<keyword evidence="3" id="KW-0067">ATP-binding</keyword>
<evidence type="ECO:0000256" key="1">
    <source>
        <dbReference type="ARBA" id="ARBA00005446"/>
    </source>
</evidence>
<evidence type="ECO:0000313" key="9">
    <source>
        <dbReference type="EMBL" id="KAG5928978.1"/>
    </source>
</evidence>
<comment type="similarity">
    <text evidence="1">Belongs to the helicase family. RecQ subfamily.</text>
</comment>
<accession>A0A9P7M3R3</accession>
<gene>
    <name evidence="9" type="ORF">E4U60_007561</name>
</gene>
<protein>
    <recommendedName>
        <fullName evidence="5">DNA 3'-5' helicase</fullName>
        <ecNumber evidence="5">5.6.2.4</ecNumber>
    </recommendedName>
</protein>
<feature type="region of interest" description="Disordered" evidence="6">
    <location>
        <begin position="648"/>
        <end position="673"/>
    </location>
</feature>
<dbReference type="OrthoDB" id="3522001at2759"/>
<sequence length="857" mass="95748">MPSRQTQSPPLHVFDVAEGSPSLPIPSSSTVPSRQVQLKAPDSQQRDRAVRKALGLTDQAPVAYKSAEQEQALERIMNNADPALVVVLPTGGGKSLLFTAPACLECSGMTIVVVPYRQLITETVNDAVARGIEAVEWTPVLQAPVDLVVVSADNLTDPFFHYTTLMTEKGWLRRVFLDECHLAITAHSWRPKLIRLPKLRSISAPTIMLSATLPRHMEREFKETMLLAQDPCWLIRASTARKSTRYMVKSTVADGKLMEEATKVCKEQMDVLQPEAKMIVFCRYKNQCLTLAAALGCSYFFAGSPYNTDVIRRWKKSGGCVVATSSLGTGVSYKDVVLTVHVGMPYGLIDFAQESGRAGRDGEAVASLILLEKNWLAVESERRSGEKQVWSVDEKEMIGFAYTEGCRRLVLGKYFDDDSPQDCKSGDMERCDRCCSGVSDWTRSQREQCVEREMVEDVLNQMAVVCPVCWVTSALGFGPETGRAHQAWGQACTQRETVRVTGSTGGTLSMSELECDTFRARIRYVKDANACHRCGISQKLCQTREAGGQCQWPRIAPAILRLATANEAGREIITKAGYIGEMNDWEAYALWLGQKHSQRLWRELVSNSMVVMSGFLIHCERQRTSEPWEFDGDDVEAAMEEIWSSGTVAPAQEGGVGEAHASDGEGEAGESEIDDGNEAIIQREQLACRGVPRLMPYPPHLDVTYLKQLTDDWSTQCVVCKVYGKKRRNHHHWSECDSLQGGKEKMNDALDFLNDITFAKFVHCKWCYRPQALCEIWKRSLNKQGLVAFHKKPGADCKFGRVVLEAAAAFLAFGATDNLEEWRREGTLVGMKQQMGKKYKRGELEFSGLFMYFYKWA</sequence>
<dbReference type="SMART" id="SM00487">
    <property type="entry name" value="DEXDc"/>
    <property type="match status" value="1"/>
</dbReference>
<dbReference type="SUPFAM" id="SSF52540">
    <property type="entry name" value="P-loop containing nucleoside triphosphate hydrolases"/>
    <property type="match status" value="1"/>
</dbReference>
<keyword evidence="10" id="KW-1185">Reference proteome</keyword>
<dbReference type="PROSITE" id="PS51192">
    <property type="entry name" value="HELICASE_ATP_BIND_1"/>
    <property type="match status" value="1"/>
</dbReference>
<dbReference type="PANTHER" id="PTHR13710">
    <property type="entry name" value="DNA HELICASE RECQ FAMILY MEMBER"/>
    <property type="match status" value="1"/>
</dbReference>
<dbReference type="PANTHER" id="PTHR13710:SF154">
    <property type="entry name" value="RECQ HELICASE, PUTATIVE (AFU_ORTHOLOGUE AFUA_6G14720)-RELATED"/>
    <property type="match status" value="1"/>
</dbReference>
<evidence type="ECO:0000256" key="5">
    <source>
        <dbReference type="ARBA" id="ARBA00034808"/>
    </source>
</evidence>
<dbReference type="Pfam" id="PF00270">
    <property type="entry name" value="DEAD"/>
    <property type="match status" value="1"/>
</dbReference>
<feature type="domain" description="Helicase C-terminal" evidence="8">
    <location>
        <begin position="257"/>
        <end position="398"/>
    </location>
</feature>
<feature type="compositionally biased region" description="Polar residues" evidence="6">
    <location>
        <begin position="25"/>
        <end position="36"/>
    </location>
</feature>
<dbReference type="AlphaFoldDB" id="A0A9P7M3R3"/>
<dbReference type="PROSITE" id="PS51194">
    <property type="entry name" value="HELICASE_CTER"/>
    <property type="match status" value="1"/>
</dbReference>
<dbReference type="EMBL" id="SRPO01000873">
    <property type="protein sequence ID" value="KAG5928978.1"/>
    <property type="molecule type" value="Genomic_DNA"/>
</dbReference>